<evidence type="ECO:0000313" key="3">
    <source>
        <dbReference type="EMBL" id="SEQ71794.1"/>
    </source>
</evidence>
<organism evidence="3 4">
    <name type="scientific">Treponema bryantii</name>
    <dbReference type="NCBI Taxonomy" id="163"/>
    <lineage>
        <taxon>Bacteria</taxon>
        <taxon>Pseudomonadati</taxon>
        <taxon>Spirochaetota</taxon>
        <taxon>Spirochaetia</taxon>
        <taxon>Spirochaetales</taxon>
        <taxon>Treponemataceae</taxon>
        <taxon>Treponema</taxon>
    </lineage>
</organism>
<gene>
    <name evidence="3" type="ORF">SAMN04487977_10948</name>
</gene>
<keyword evidence="1" id="KW-0472">Membrane</keyword>
<keyword evidence="1" id="KW-0812">Transmembrane</keyword>
<dbReference type="Proteomes" id="UP000182360">
    <property type="component" value="Unassembled WGS sequence"/>
</dbReference>
<protein>
    <submittedName>
        <fullName evidence="3">PilZ domain-containing protein</fullName>
    </submittedName>
</protein>
<dbReference type="OrthoDB" id="356259at2"/>
<keyword evidence="4" id="KW-1185">Reference proteome</keyword>
<feature type="transmembrane region" description="Helical" evidence="1">
    <location>
        <begin position="25"/>
        <end position="44"/>
    </location>
</feature>
<dbReference type="RefSeq" id="WP_074644813.1">
    <property type="nucleotide sequence ID" value="NZ_FOFU01000009.1"/>
</dbReference>
<feature type="domain" description="PilZ" evidence="2">
    <location>
        <begin position="277"/>
        <end position="363"/>
    </location>
</feature>
<accession>A0A1H9IB67</accession>
<keyword evidence="1" id="KW-1133">Transmembrane helix</keyword>
<dbReference type="STRING" id="163.SAMN04487775_10263"/>
<evidence type="ECO:0000259" key="2">
    <source>
        <dbReference type="Pfam" id="PF07238"/>
    </source>
</evidence>
<proteinExistence type="predicted"/>
<name>A0A1H9IB67_9SPIR</name>
<evidence type="ECO:0000313" key="4">
    <source>
        <dbReference type="Proteomes" id="UP000182360"/>
    </source>
</evidence>
<evidence type="ECO:0000256" key="1">
    <source>
        <dbReference type="SAM" id="Phobius"/>
    </source>
</evidence>
<dbReference type="EMBL" id="FOFU01000009">
    <property type="protein sequence ID" value="SEQ71794.1"/>
    <property type="molecule type" value="Genomic_DNA"/>
</dbReference>
<dbReference type="GO" id="GO:0035438">
    <property type="term" value="F:cyclic-di-GMP binding"/>
    <property type="evidence" value="ECO:0007669"/>
    <property type="project" value="InterPro"/>
</dbReference>
<reference evidence="3 4" key="1">
    <citation type="submission" date="2016-10" db="EMBL/GenBank/DDBJ databases">
        <authorList>
            <person name="de Groot N.N."/>
        </authorList>
    </citation>
    <scope>NUCLEOTIDE SEQUENCE [LARGE SCALE GENOMIC DNA]</scope>
    <source>
        <strain evidence="3 4">B25</strain>
    </source>
</reference>
<dbReference type="InterPro" id="IPR009875">
    <property type="entry name" value="PilZ_domain"/>
</dbReference>
<dbReference type="Pfam" id="PF07238">
    <property type="entry name" value="PilZ"/>
    <property type="match status" value="1"/>
</dbReference>
<sequence length="367" mass="42947">MLFLLGSGSGSPIEARQTHAPDIVIILILLAAFAAVLGVIFIIFMRIKNYYKSEEYIEKERNRKTKYKDVQKLGKENNLSQIEIDTLWDVCRITDSNNILYSIKSNNEVNELFRNAYEIMKQQNLFNDEKLNNFFTTLFKLEMIVAQYKKVLSTRQIAEQTLIFYISNEGEQYPFTVTQNQKDFFTAEIPEFIYKSPRRPELLTRSRFTFRTSDGLSYNLVTRIIRYNEGNDGKFYMVLSHSEQLECQAQRHYKRDFFEKECHFKSVKHIDKPQKSESEYTFSEKSYQGKLTNISAGGCCIQTDLPIKEKQYIGVILPDTGIDETIVGMIRRTRRLPTGKLALHIQFVQISLATKNRIHTLVYKYEL</sequence>
<dbReference type="AlphaFoldDB" id="A0A1H9IB67"/>